<reference evidence="18 19" key="1">
    <citation type="journal article" date="2016" name="Sci. Rep.">
        <title>Metabolic traits of an uncultured archaeal lineage -MSBL1- from brine pools of the Red Sea.</title>
        <authorList>
            <person name="Mwirichia R."/>
            <person name="Alam I."/>
            <person name="Rashid M."/>
            <person name="Vinu M."/>
            <person name="Ba-Alawi W."/>
            <person name="Anthony Kamau A."/>
            <person name="Kamanda Ngugi D."/>
            <person name="Goker M."/>
            <person name="Klenk H.P."/>
            <person name="Bajic V."/>
            <person name="Stingl U."/>
        </authorList>
    </citation>
    <scope>NUCLEOTIDE SEQUENCE [LARGE SCALE GENOMIC DNA]</scope>
    <source>
        <strain evidence="18">SCGC-AAA261C02</strain>
    </source>
</reference>
<evidence type="ECO:0000256" key="4">
    <source>
        <dbReference type="ARBA" id="ARBA00004922"/>
    </source>
</evidence>
<evidence type="ECO:0000256" key="12">
    <source>
        <dbReference type="ARBA" id="ARBA00022989"/>
    </source>
</evidence>
<protein>
    <recommendedName>
        <fullName evidence="6">dolichyl-phosphooligosaccharide-protein glycotransferase</fullName>
        <ecNumber evidence="6">2.4.99.21</ecNumber>
    </recommendedName>
    <alternativeName>
        <fullName evidence="15">Oligosaccharyl transferase</fullName>
    </alternativeName>
</protein>
<evidence type="ECO:0000256" key="15">
    <source>
        <dbReference type="ARBA" id="ARBA00030679"/>
    </source>
</evidence>
<feature type="transmembrane region" description="Helical" evidence="17">
    <location>
        <begin position="188"/>
        <end position="214"/>
    </location>
</feature>
<evidence type="ECO:0000256" key="3">
    <source>
        <dbReference type="ARBA" id="ARBA00004651"/>
    </source>
</evidence>
<dbReference type="GO" id="GO:0046872">
    <property type="term" value="F:metal ion binding"/>
    <property type="evidence" value="ECO:0007669"/>
    <property type="project" value="UniProtKB-KW"/>
</dbReference>
<feature type="transmembrane region" description="Helical" evidence="17">
    <location>
        <begin position="448"/>
        <end position="464"/>
    </location>
</feature>
<evidence type="ECO:0000256" key="16">
    <source>
        <dbReference type="ARBA" id="ARBA00034066"/>
    </source>
</evidence>
<dbReference type="PANTHER" id="PTHR13872">
    <property type="entry name" value="DOLICHYL-DIPHOSPHOOLIGOSACCHARIDE--PROTEIN GLYCOSYLTRANSFERASE SUBUNIT"/>
    <property type="match status" value="1"/>
</dbReference>
<keyword evidence="10" id="KW-0479">Metal-binding</keyword>
<dbReference type="Gene3D" id="2.60.40.10">
    <property type="entry name" value="Immunoglobulins"/>
    <property type="match status" value="2"/>
</dbReference>
<evidence type="ECO:0000256" key="10">
    <source>
        <dbReference type="ARBA" id="ARBA00022723"/>
    </source>
</evidence>
<comment type="subcellular location">
    <subcellularLocation>
        <location evidence="3">Cell membrane</location>
        <topology evidence="3">Multi-pass membrane protein</topology>
    </subcellularLocation>
</comment>
<comment type="caution">
    <text evidence="18">The sequence shown here is derived from an EMBL/GenBank/DDBJ whole genome shotgun (WGS) entry which is preliminary data.</text>
</comment>
<dbReference type="GO" id="GO:0005886">
    <property type="term" value="C:plasma membrane"/>
    <property type="evidence" value="ECO:0007669"/>
    <property type="project" value="UniProtKB-SubCell"/>
</dbReference>
<keyword evidence="14" id="KW-0464">Manganese</keyword>
<comment type="pathway">
    <text evidence="4">Protein modification; protein glycosylation.</text>
</comment>
<keyword evidence="9 17" id="KW-0812">Transmembrane</keyword>
<evidence type="ECO:0000256" key="2">
    <source>
        <dbReference type="ARBA" id="ARBA00001946"/>
    </source>
</evidence>
<evidence type="ECO:0000256" key="7">
    <source>
        <dbReference type="ARBA" id="ARBA00022676"/>
    </source>
</evidence>
<name>A0A133V2G6_9EURY</name>
<dbReference type="UniPathway" id="UPA00378"/>
<evidence type="ECO:0000256" key="14">
    <source>
        <dbReference type="ARBA" id="ARBA00023211"/>
    </source>
</evidence>
<feature type="transmembrane region" description="Helical" evidence="17">
    <location>
        <begin position="245"/>
        <end position="264"/>
    </location>
</feature>
<feature type="transmembrane region" description="Helical" evidence="17">
    <location>
        <begin position="385"/>
        <end position="404"/>
    </location>
</feature>
<evidence type="ECO:0000256" key="8">
    <source>
        <dbReference type="ARBA" id="ARBA00022679"/>
    </source>
</evidence>
<keyword evidence="13 17" id="KW-0472">Membrane</keyword>
<evidence type="ECO:0000256" key="5">
    <source>
        <dbReference type="ARBA" id="ARBA00010810"/>
    </source>
</evidence>
<comment type="similarity">
    <text evidence="5">Belongs to the STT3 family.</text>
</comment>
<dbReference type="AlphaFoldDB" id="A0A133V2G6"/>
<evidence type="ECO:0000256" key="9">
    <source>
        <dbReference type="ARBA" id="ARBA00022692"/>
    </source>
</evidence>
<evidence type="ECO:0000256" key="1">
    <source>
        <dbReference type="ARBA" id="ARBA00001936"/>
    </source>
</evidence>
<feature type="transmembrane region" description="Helical" evidence="17">
    <location>
        <begin position="284"/>
        <end position="307"/>
    </location>
</feature>
<accession>A0A133V2G6</accession>
<comment type="cofactor">
    <cofactor evidence="1">
        <name>Mn(2+)</name>
        <dbReference type="ChEBI" id="CHEBI:29035"/>
    </cofactor>
</comment>
<dbReference type="GO" id="GO:0004576">
    <property type="term" value="F:oligosaccharyl transferase activity"/>
    <property type="evidence" value="ECO:0007669"/>
    <property type="project" value="InterPro"/>
</dbReference>
<comment type="catalytic activity">
    <reaction evidence="16">
        <text>an archaeal dolichyl phosphooligosaccharide + [protein]-L-asparagine = an archaeal dolichyl phosphate + a glycoprotein with the oligosaccharide chain attached by N-beta-D-glycosyl linkage to a protein L-asparagine.</text>
        <dbReference type="EC" id="2.4.99.21"/>
    </reaction>
</comment>
<organism evidence="18 19">
    <name type="scientific">candidate division MSBL1 archaeon SCGC-AAA261C02</name>
    <dbReference type="NCBI Taxonomy" id="1698272"/>
    <lineage>
        <taxon>Archaea</taxon>
        <taxon>Methanobacteriati</taxon>
        <taxon>Methanobacteriota</taxon>
        <taxon>candidate division MSBL1</taxon>
    </lineage>
</organism>
<evidence type="ECO:0000256" key="17">
    <source>
        <dbReference type="SAM" id="Phobius"/>
    </source>
</evidence>
<dbReference type="EMBL" id="LHXW01000001">
    <property type="protein sequence ID" value="KXB00596.1"/>
    <property type="molecule type" value="Genomic_DNA"/>
</dbReference>
<dbReference type="EC" id="2.4.99.21" evidence="6"/>
<comment type="cofactor">
    <cofactor evidence="2">
        <name>Mg(2+)</name>
        <dbReference type="ChEBI" id="CHEBI:18420"/>
    </cofactor>
</comment>
<feature type="transmembrane region" description="Helical" evidence="17">
    <location>
        <begin position="158"/>
        <end position="176"/>
    </location>
</feature>
<keyword evidence="8" id="KW-0808">Transferase</keyword>
<keyword evidence="11" id="KW-0460">Magnesium</keyword>
<gene>
    <name evidence="18" type="ORF">AKJ42_00010</name>
</gene>
<keyword evidence="12 17" id="KW-1133">Transmembrane helix</keyword>
<feature type="transmembrane region" description="Helical" evidence="17">
    <location>
        <begin position="220"/>
        <end position="238"/>
    </location>
</feature>
<proteinExistence type="inferred from homology"/>
<feature type="transmembrane region" description="Helical" evidence="17">
    <location>
        <begin position="128"/>
        <end position="146"/>
    </location>
</feature>
<evidence type="ECO:0000256" key="6">
    <source>
        <dbReference type="ARBA" id="ARBA00012602"/>
    </source>
</evidence>
<keyword evidence="19" id="KW-1185">Reference proteome</keyword>
<feature type="transmembrane region" description="Helical" evidence="17">
    <location>
        <begin position="358"/>
        <end position="378"/>
    </location>
</feature>
<dbReference type="Proteomes" id="UP000070520">
    <property type="component" value="Unassembled WGS sequence"/>
</dbReference>
<feature type="transmembrane region" description="Helical" evidence="17">
    <location>
        <begin position="104"/>
        <end position="121"/>
    </location>
</feature>
<evidence type="ECO:0000256" key="13">
    <source>
        <dbReference type="ARBA" id="ARBA00023136"/>
    </source>
</evidence>
<feature type="transmembrane region" description="Helical" evidence="17">
    <location>
        <begin position="319"/>
        <end position="338"/>
    </location>
</feature>
<sequence>MNFNFKRWIVVGFLAALMIFSFVHLSSAGSDYKVLTTSDSGFFYGIARSTDKLDGLPDTYELSHPPQGKSVGGSTQGQPLMLVMFYRGLHTLNPTVSLMDASQYFSPFLFMLALIGIFLAGRELGGNFAGGASAFFMSVLVGSIYWTKIGAFDREISLVFFGAWMFYLLAKLFNSTKQEIWKYSILSGLVYGLFLITWPGALFIAPILILPLVLILLERAVSGLGISVWGVFLLWFGNRVSVGSGLFLAIGVAAFLIGLFKIATNWDALSKIENRIFASIRSHLHLIGGIAVMFLVTTLLAITIGGYKHDFWIGFAQRIGGFLGLGGGGGGLASPRVATEMQVPGNYLNSLNVQLFRNVLLLRITMIFSGFAILKALWTRKKRELLLITWLIIPAAMATTQARFFRVFWPMWPVLAAYGIWTVIWIGRRLMKTPTLITSKWLDRFKQPIVIALVAIVFMTPFIYNARANATNTRPIPHGGTRPSVYHSLVDSYRWLRNNSPENAVVAVEWSYGHLLTGTARRRSVTDGATTSGIWENRELPPPDYVKLDVNGDGKITEVDDTDGDGKWEVAGGRRPDMQNLYNADENEFAQTIQTYRDNYGLKIDYVVFNLYRISSALWSSSTNEKNLDNYKNLDGNTLLLQFDNENVWYNTQSQLAYYQEENTTRYPLILTYELSTGGMGYSLPQISPEMKVLQIFYRGGELYALRWADLAYIPMVARVSWSYQVPAYLDVVYESLHGYAAVGKINHYPSLKTPGNGASINDNTPTLEWTSSIGGEKYELLVDDNSDVSSPEILENTSSTSYTTSLPLADGNYYWSVRAFNEDNESFGWSDVWSFKIDTVAPNTPVLSSPSDNSTLSDNTPTFQWNEVSGVKDYELLLDNNPGFTSPEVQTVITENTYTPKESLDDDNYWWKIQARDAAGNKSPWSDAWSFTLQT</sequence>
<keyword evidence="7" id="KW-0328">Glycosyltransferase</keyword>
<dbReference type="PANTHER" id="PTHR13872:SF1">
    <property type="entry name" value="DOLICHYL-DIPHOSPHOOLIGOSACCHARIDE--PROTEIN GLYCOSYLTRANSFERASE SUBUNIT STT3B"/>
    <property type="match status" value="1"/>
</dbReference>
<feature type="transmembrane region" description="Helical" evidence="17">
    <location>
        <begin position="410"/>
        <end position="427"/>
    </location>
</feature>
<evidence type="ECO:0000313" key="19">
    <source>
        <dbReference type="Proteomes" id="UP000070520"/>
    </source>
</evidence>
<evidence type="ECO:0000313" key="18">
    <source>
        <dbReference type="EMBL" id="KXB00596.1"/>
    </source>
</evidence>
<dbReference type="Gene3D" id="3.40.50.12610">
    <property type="match status" value="1"/>
</dbReference>
<dbReference type="InterPro" id="IPR013783">
    <property type="entry name" value="Ig-like_fold"/>
</dbReference>
<dbReference type="InterPro" id="IPR003674">
    <property type="entry name" value="Oligo_trans_STT3"/>
</dbReference>
<evidence type="ECO:0000256" key="11">
    <source>
        <dbReference type="ARBA" id="ARBA00022842"/>
    </source>
</evidence>